<sequence>MTFAAITDVSTLLVDVLRERADPEWHPIDPDAIAVAAPDEVDDLSNVQLLVYPYRVEQDNSAGSVSPTIEDTTRFDPPLAVSVRYLVVPQHSGDGGDGSTGSDGVTMADRTDTLGATLQLFHDIGQIDPAEASTPLRQDAPLTVRIVDEPLEDLFSLWSQLGDVSYQPAATIEVSPVLIPSLNEETFTRVEERETDVGRHAPGDDEDE</sequence>
<feature type="region of interest" description="Disordered" evidence="1">
    <location>
        <begin position="189"/>
        <end position="208"/>
    </location>
</feature>
<dbReference type="Proteomes" id="UP001202674">
    <property type="component" value="Unassembled WGS sequence"/>
</dbReference>
<feature type="domain" description="Pvc16 N-terminal" evidence="2">
    <location>
        <begin position="8"/>
        <end position="190"/>
    </location>
</feature>
<comment type="caution">
    <text evidence="3">The sequence shown here is derived from an EMBL/GenBank/DDBJ whole genome shotgun (WGS) entry which is preliminary data.</text>
</comment>
<keyword evidence="4" id="KW-1185">Reference proteome</keyword>
<proteinExistence type="predicted"/>
<reference evidence="3 4" key="1">
    <citation type="journal article" date="2022" name="Syst. Appl. Microbiol.">
        <title>Natronocalculus amylovorans gen. nov., sp. nov., and Natranaeroarchaeum aerophilus sp. nov., dominant culturable amylolytic natronoarchaea from hypersaline soda lakes in southwestern Siberia.</title>
        <authorList>
            <person name="Sorokin D.Y."/>
            <person name="Elcheninov A.G."/>
            <person name="Khizhniak T.V."/>
            <person name="Koenen M."/>
            <person name="Bale N.J."/>
            <person name="Damste J.S.S."/>
            <person name="Kublanov I.V."/>
        </authorList>
    </citation>
    <scope>NUCLEOTIDE SEQUENCE [LARGE SCALE GENOMIC DNA]</scope>
    <source>
        <strain evidence="3 4">AArc-St1-1</strain>
    </source>
</reference>
<evidence type="ECO:0000256" key="1">
    <source>
        <dbReference type="SAM" id="MobiDB-lite"/>
    </source>
</evidence>
<protein>
    <submittedName>
        <fullName evidence="3">DUF4255 domain-containing protein</fullName>
    </submittedName>
</protein>
<dbReference type="AlphaFoldDB" id="A0AAE3FMI6"/>
<dbReference type="EMBL" id="JAKRVY010000001">
    <property type="protein sequence ID" value="MCL9812034.1"/>
    <property type="molecule type" value="Genomic_DNA"/>
</dbReference>
<gene>
    <name evidence="3" type="ORF">AArcSt11_00010</name>
</gene>
<dbReference type="InterPro" id="IPR025351">
    <property type="entry name" value="Pvc16_N"/>
</dbReference>
<dbReference type="Pfam" id="PF14065">
    <property type="entry name" value="Pvc16_N"/>
    <property type="match status" value="1"/>
</dbReference>
<evidence type="ECO:0000259" key="2">
    <source>
        <dbReference type="Pfam" id="PF14065"/>
    </source>
</evidence>
<organism evidence="3 4">
    <name type="scientific">Natranaeroarchaeum aerophilus</name>
    <dbReference type="NCBI Taxonomy" id="2917711"/>
    <lineage>
        <taxon>Archaea</taxon>
        <taxon>Methanobacteriati</taxon>
        <taxon>Methanobacteriota</taxon>
        <taxon>Stenosarchaea group</taxon>
        <taxon>Halobacteria</taxon>
        <taxon>Halobacteriales</taxon>
        <taxon>Natronoarchaeaceae</taxon>
        <taxon>Natranaeroarchaeum</taxon>
    </lineage>
</organism>
<evidence type="ECO:0000313" key="4">
    <source>
        <dbReference type="Proteomes" id="UP001202674"/>
    </source>
</evidence>
<accession>A0AAE3FMI6</accession>
<dbReference type="RefSeq" id="WP_250593571.1">
    <property type="nucleotide sequence ID" value="NZ_JAKRVY010000001.1"/>
</dbReference>
<evidence type="ECO:0000313" key="3">
    <source>
        <dbReference type="EMBL" id="MCL9812034.1"/>
    </source>
</evidence>
<name>A0AAE3FMI6_9EURY</name>